<feature type="transmembrane region" description="Helical" evidence="8">
    <location>
        <begin position="553"/>
        <end position="573"/>
    </location>
</feature>
<evidence type="ECO:0000313" key="9">
    <source>
        <dbReference type="Ensembl" id="ENSEASP00005062060.1"/>
    </source>
</evidence>
<dbReference type="Proteomes" id="UP000694387">
    <property type="component" value="Chromosome 22"/>
</dbReference>
<organism evidence="9 10">
    <name type="scientific">Equus asinus</name>
    <name type="common">Donkey</name>
    <name type="synonym">Equus africanus asinus</name>
    <dbReference type="NCBI Taxonomy" id="9793"/>
    <lineage>
        <taxon>Eukaryota</taxon>
        <taxon>Metazoa</taxon>
        <taxon>Chordata</taxon>
        <taxon>Craniata</taxon>
        <taxon>Vertebrata</taxon>
        <taxon>Euteleostomi</taxon>
        <taxon>Mammalia</taxon>
        <taxon>Eutheria</taxon>
        <taxon>Laurasiatheria</taxon>
        <taxon>Perissodactyla</taxon>
        <taxon>Equidae</taxon>
        <taxon>Equus</taxon>
    </lineage>
</organism>
<protein>
    <recommendedName>
        <fullName evidence="3">Transmembrane protein 19</fullName>
    </recommendedName>
</protein>
<evidence type="ECO:0000256" key="6">
    <source>
        <dbReference type="ARBA" id="ARBA00023136"/>
    </source>
</evidence>
<dbReference type="PANTHER" id="PTHR13353:SF5">
    <property type="entry name" value="TRANSMEMBRANE PROTEIN 19"/>
    <property type="match status" value="1"/>
</dbReference>
<feature type="transmembrane region" description="Helical" evidence="8">
    <location>
        <begin position="347"/>
        <end position="365"/>
    </location>
</feature>
<feature type="compositionally biased region" description="Basic and acidic residues" evidence="7">
    <location>
        <begin position="84"/>
        <end position="93"/>
    </location>
</feature>
<comment type="similarity">
    <text evidence="2">Belongs to the TMEM19 family.</text>
</comment>
<dbReference type="GeneTree" id="ENSGT00390000017998"/>
<gene>
    <name evidence="9" type="primary">LOC106842182</name>
</gene>
<feature type="transmembrane region" description="Helical" evidence="8">
    <location>
        <begin position="377"/>
        <end position="401"/>
    </location>
</feature>
<evidence type="ECO:0000256" key="3">
    <source>
        <dbReference type="ARBA" id="ARBA00014258"/>
    </source>
</evidence>
<name>A0A9L0KK02_EQUAS</name>
<feature type="region of interest" description="Disordered" evidence="7">
    <location>
        <begin position="41"/>
        <end position="203"/>
    </location>
</feature>
<keyword evidence="6 8" id="KW-0472">Membrane</keyword>
<sequence length="632" mass="67335">MNLTRSLAIRTHIWDEEMSSFPTPVTNTVIHVCPSQRVVRKMAPTPRPPGPPAAEVGQPAGPEPAHRHRGPGLDAPPYPVAGVHADRRTRPPPRDPTAPEPARAAPPRPAPRRAARSEDTTGAGRGRRCLRPERLNQRLVSTTRHAPPQVKRVCDGAALARVPHLSPPRGGLRPDVRSRRPSAGLPGDAGARQGSPTHARVRSPRPCRRVRTCAWTQAGACARGAAPGPASPDVCLDPGRRMRAGCCAGTGAPGPVPGPQSAHERGCAARAAGGRCGLALDWALDSGRRTCGRVAGRGSAWRRRMRQVVKMIAGVAVLGLVLCVSLAFWLLSVAASTHYGNLQPISPWRWLFSIVVPVLIVSNGFKKKSLDHSGALGGLVVGFILTIANFSFFTSLLMFFLSSSKLTKWKGETKKRLDSEYKEGGQRNWVQVFCNGAVPTELALLYMIENGPGEIAIDFSKEYAASWMCLSLLAALACSAGDTWASEVGTVLSKSPPRLITTWEKVPVGTNGGVTMVGLASSLLGGTCVGITYFLTQLVFVNDLDISAPQWPIIAFGGLAGLLGSIVDSYLGATMQFSGLDEVTGLVVNSPAREVKYIAGRPILDNNAVNLFSSVVTALLLPTAAWGFWPRE</sequence>
<comment type="subcellular location">
    <subcellularLocation>
        <location evidence="1">Membrane</location>
        <topology evidence="1">Multi-pass membrane protein</topology>
    </subcellularLocation>
</comment>
<evidence type="ECO:0000256" key="8">
    <source>
        <dbReference type="SAM" id="Phobius"/>
    </source>
</evidence>
<evidence type="ECO:0000256" key="2">
    <source>
        <dbReference type="ARBA" id="ARBA00009012"/>
    </source>
</evidence>
<dbReference type="InterPro" id="IPR002794">
    <property type="entry name" value="DUF92_TMEM19"/>
</dbReference>
<evidence type="ECO:0000256" key="4">
    <source>
        <dbReference type="ARBA" id="ARBA00022692"/>
    </source>
</evidence>
<keyword evidence="10" id="KW-1185">Reference proteome</keyword>
<reference evidence="9 10" key="1">
    <citation type="journal article" date="2020" name="Nat. Commun.">
        <title>Donkey genomes provide new insights into domestication and selection for coat color.</title>
        <authorList>
            <person name="Wang"/>
            <person name="C."/>
            <person name="Li"/>
            <person name="H."/>
            <person name="Guo"/>
            <person name="Y."/>
            <person name="Huang"/>
            <person name="J."/>
            <person name="Sun"/>
            <person name="Y."/>
            <person name="Min"/>
            <person name="J."/>
            <person name="Wang"/>
            <person name="J."/>
            <person name="Fang"/>
            <person name="X."/>
            <person name="Zhao"/>
            <person name="Z."/>
            <person name="Wang"/>
            <person name="S."/>
            <person name="Zhang"/>
            <person name="Y."/>
            <person name="Liu"/>
            <person name="Q."/>
            <person name="Jiang"/>
            <person name="Q."/>
            <person name="Wang"/>
            <person name="X."/>
            <person name="Guo"/>
            <person name="Y."/>
            <person name="Yang"/>
            <person name="C."/>
            <person name="Wang"/>
            <person name="Y."/>
            <person name="Tian"/>
            <person name="F."/>
            <person name="Zhuang"/>
            <person name="G."/>
            <person name="Fan"/>
            <person name="Y."/>
            <person name="Gao"/>
            <person name="Q."/>
            <person name="Li"/>
            <person name="Y."/>
            <person name="Ju"/>
            <person name="Z."/>
            <person name="Li"/>
            <person name="J."/>
            <person name="Li"/>
            <person name="R."/>
            <person name="Hou"/>
            <person name="M."/>
            <person name="Yang"/>
            <person name="G."/>
            <person name="Liu"/>
            <person name="G."/>
            <person name="Liu"/>
            <person name="W."/>
            <person name="Guo"/>
            <person name="J."/>
            <person name="Pan"/>
            <person name="S."/>
            <person name="Fan"/>
            <person name="G."/>
            <person name="Zhang"/>
            <person name="W."/>
            <person name="Zhang"/>
            <person name="R."/>
            <person name="Yu"/>
            <person name="J."/>
            <person name="Zhang"/>
            <person name="X."/>
            <person name="Yin"/>
            <person name="Q."/>
            <person name="Ji"/>
            <person name="C."/>
            <person name="Jin"/>
            <person name="Y."/>
            <person name="Yue"/>
            <person name="G."/>
            <person name="Liu"/>
            <person name="M."/>
            <person name="Xu"/>
            <person name="J."/>
            <person name="Liu"/>
            <person name="S."/>
            <person name="Jordana"/>
            <person name="J."/>
            <person name="Noce"/>
            <person name="A."/>
            <person name="Amills"/>
            <person name="M."/>
            <person name="Wu"/>
            <person name="D.D."/>
            <person name="Li"/>
            <person name="S."/>
            <person name="Zhou"/>
            <person name="X. and Zhong"/>
            <person name="J."/>
        </authorList>
    </citation>
    <scope>NUCLEOTIDE SEQUENCE [LARGE SCALE GENOMIC DNA]</scope>
</reference>
<dbReference type="AlphaFoldDB" id="A0A9L0KK02"/>
<reference evidence="9" key="2">
    <citation type="submission" date="2025-08" db="UniProtKB">
        <authorList>
            <consortium name="Ensembl"/>
        </authorList>
    </citation>
    <scope>IDENTIFICATION</scope>
</reference>
<feature type="transmembrane region" description="Helical" evidence="8">
    <location>
        <begin position="311"/>
        <end position="335"/>
    </location>
</feature>
<accession>A0A9L0KK02</accession>
<feature type="transmembrane region" description="Helical" evidence="8">
    <location>
        <begin position="516"/>
        <end position="541"/>
    </location>
</feature>
<keyword evidence="4 8" id="KW-0812">Transmembrane</keyword>
<proteinExistence type="inferred from homology"/>
<dbReference type="PANTHER" id="PTHR13353">
    <property type="entry name" value="TRANSMEMBRANE PROTEIN 19"/>
    <property type="match status" value="1"/>
</dbReference>
<reference evidence="9" key="3">
    <citation type="submission" date="2025-09" db="UniProtKB">
        <authorList>
            <consortium name="Ensembl"/>
        </authorList>
    </citation>
    <scope>IDENTIFICATION</scope>
</reference>
<feature type="compositionally biased region" description="Pro residues" evidence="7">
    <location>
        <begin position="94"/>
        <end position="109"/>
    </location>
</feature>
<evidence type="ECO:0000313" key="10">
    <source>
        <dbReference type="Proteomes" id="UP000694387"/>
    </source>
</evidence>
<dbReference type="Pfam" id="PF01940">
    <property type="entry name" value="DUF92"/>
    <property type="match status" value="1"/>
</dbReference>
<evidence type="ECO:0000256" key="7">
    <source>
        <dbReference type="SAM" id="MobiDB-lite"/>
    </source>
</evidence>
<evidence type="ECO:0000256" key="5">
    <source>
        <dbReference type="ARBA" id="ARBA00022989"/>
    </source>
</evidence>
<keyword evidence="5 8" id="KW-1133">Transmembrane helix</keyword>
<dbReference type="Ensembl" id="ENSEAST00005080151.1">
    <property type="protein sequence ID" value="ENSEASP00005062060.1"/>
    <property type="gene ID" value="ENSEASG00005008236.2"/>
</dbReference>
<feature type="transmembrane region" description="Helical" evidence="8">
    <location>
        <begin position="611"/>
        <end position="629"/>
    </location>
</feature>
<dbReference type="GO" id="GO:0016020">
    <property type="term" value="C:membrane"/>
    <property type="evidence" value="ECO:0007669"/>
    <property type="project" value="UniProtKB-SubCell"/>
</dbReference>
<evidence type="ECO:0000256" key="1">
    <source>
        <dbReference type="ARBA" id="ARBA00004141"/>
    </source>
</evidence>